<dbReference type="Gene3D" id="3.40.190.10">
    <property type="entry name" value="Periplasmic binding protein-like II"/>
    <property type="match status" value="2"/>
</dbReference>
<dbReference type="PANTHER" id="PTHR38834">
    <property type="entry name" value="PERIPLASMIC SUBSTRATE BINDING PROTEIN FAMILY 3"/>
    <property type="match status" value="1"/>
</dbReference>
<feature type="chain" id="PRO_5008680703" evidence="1">
    <location>
        <begin position="23"/>
        <end position="261"/>
    </location>
</feature>
<keyword evidence="1" id="KW-0732">Signal</keyword>
<dbReference type="PANTHER" id="PTHR38834:SF3">
    <property type="entry name" value="SOLUTE-BINDING PROTEIN FAMILY 3_N-TERMINAL DOMAIN-CONTAINING PROTEIN"/>
    <property type="match status" value="1"/>
</dbReference>
<keyword evidence="4" id="KW-1185">Reference proteome</keyword>
<name>A0A1C3RF51_9PROT</name>
<dbReference type="SUPFAM" id="SSF53850">
    <property type="entry name" value="Periplasmic binding protein-like II"/>
    <property type="match status" value="1"/>
</dbReference>
<dbReference type="RefSeq" id="WP_165602618.1">
    <property type="nucleotide sequence ID" value="NZ_FLYE01000006.1"/>
</dbReference>
<gene>
    <name evidence="3" type="ORF">MTBPR1_140006</name>
</gene>
<dbReference type="Pfam" id="PF00497">
    <property type="entry name" value="SBP_bac_3"/>
    <property type="match status" value="1"/>
</dbReference>
<evidence type="ECO:0000313" key="3">
    <source>
        <dbReference type="EMBL" id="SCA55888.1"/>
    </source>
</evidence>
<feature type="signal peptide" evidence="1">
    <location>
        <begin position="1"/>
        <end position="22"/>
    </location>
</feature>
<dbReference type="STRING" id="1867952.MTBPR1_140006"/>
<dbReference type="InterPro" id="IPR001638">
    <property type="entry name" value="Solute-binding_3/MltF_N"/>
</dbReference>
<organism evidence="3 4">
    <name type="scientific">Candidatus Terasakiella magnetica</name>
    <dbReference type="NCBI Taxonomy" id="1867952"/>
    <lineage>
        <taxon>Bacteria</taxon>
        <taxon>Pseudomonadati</taxon>
        <taxon>Pseudomonadota</taxon>
        <taxon>Alphaproteobacteria</taxon>
        <taxon>Rhodospirillales</taxon>
        <taxon>Terasakiellaceae</taxon>
        <taxon>Terasakiella</taxon>
    </lineage>
</organism>
<dbReference type="AlphaFoldDB" id="A0A1C3RF51"/>
<dbReference type="Proteomes" id="UP000231658">
    <property type="component" value="Unassembled WGS sequence"/>
</dbReference>
<sequence>MMRTFATLIVFMTCFLSHTNSAFSEDKLFIMTEEFPPFNYTVDGKLEGIAVEIVSAIQARLGLPKTIKVYPWARGYNYLQKKKNAVLFTTARNKRRESEFKWVGPIAESRIGLHSLTRKDFNIPSMEDARRYSISVERNSNPMDILVGMNFTNLNPSSDPIKNLKKLLGERNDLWFTNTAVASRTLKQVGKKESEISLVYEFKTTHQFIAFNKNVPDSMIARWQDVYEEMVRDGLVWQMFKKHSLTSLYPRALEKLYPRSP</sequence>
<feature type="domain" description="Solute-binding protein family 3/N-terminal" evidence="2">
    <location>
        <begin position="31"/>
        <end position="243"/>
    </location>
</feature>
<dbReference type="EMBL" id="FLYE01000006">
    <property type="protein sequence ID" value="SCA55888.1"/>
    <property type="molecule type" value="Genomic_DNA"/>
</dbReference>
<proteinExistence type="predicted"/>
<evidence type="ECO:0000256" key="1">
    <source>
        <dbReference type="SAM" id="SignalP"/>
    </source>
</evidence>
<evidence type="ECO:0000313" key="4">
    <source>
        <dbReference type="Proteomes" id="UP000231658"/>
    </source>
</evidence>
<evidence type="ECO:0000259" key="2">
    <source>
        <dbReference type="Pfam" id="PF00497"/>
    </source>
</evidence>
<accession>A0A1C3RF51</accession>
<protein>
    <submittedName>
        <fullName evidence="3">Putative Amino acid abc transporter substrate-binding protein</fullName>
    </submittedName>
</protein>
<reference evidence="3 4" key="1">
    <citation type="submission" date="2016-07" db="EMBL/GenBank/DDBJ databases">
        <authorList>
            <person name="Lefevre C.T."/>
        </authorList>
    </citation>
    <scope>NUCLEOTIDE SEQUENCE [LARGE SCALE GENOMIC DNA]</scope>
    <source>
        <strain evidence="3">PR1</strain>
    </source>
</reference>